<accession>A0A9D6AB61</accession>
<dbReference type="AlphaFoldDB" id="A0A9D6AB61"/>
<reference evidence="1" key="1">
    <citation type="submission" date="2020-04" db="EMBL/GenBank/DDBJ databases">
        <title>Deep metagenomics examines the oral microbiome during advanced dental caries in children, revealing novel taxa and co-occurrences with host molecules.</title>
        <authorList>
            <person name="Baker J.L."/>
            <person name="Morton J.T."/>
            <person name="Dinis M."/>
            <person name="Alvarez R."/>
            <person name="Tran N.C."/>
            <person name="Knight R."/>
            <person name="Edlund A."/>
        </authorList>
    </citation>
    <scope>NUCLEOTIDE SEQUENCE</scope>
    <source>
        <strain evidence="1">JCVI_32_bin.50</strain>
    </source>
</reference>
<evidence type="ECO:0000313" key="2">
    <source>
        <dbReference type="Proteomes" id="UP000787419"/>
    </source>
</evidence>
<organism evidence="1 2">
    <name type="scientific">Prevotella nigrescens</name>
    <dbReference type="NCBI Taxonomy" id="28133"/>
    <lineage>
        <taxon>Bacteria</taxon>
        <taxon>Pseudomonadati</taxon>
        <taxon>Bacteroidota</taxon>
        <taxon>Bacteroidia</taxon>
        <taxon>Bacteroidales</taxon>
        <taxon>Prevotellaceae</taxon>
        <taxon>Prevotella</taxon>
    </lineage>
</organism>
<sequence length="59" mass="6643">MTKLFGLLSHCLLLLSFYSSKFKVTLWQKFLMECNSNPSEVERLPGVSSITSNCKAGKE</sequence>
<proteinExistence type="predicted"/>
<name>A0A9D6AB61_9BACT</name>
<gene>
    <name evidence="1" type="ORF">HXN55_10070</name>
</gene>
<comment type="caution">
    <text evidence="1">The sequence shown here is derived from an EMBL/GenBank/DDBJ whole genome shotgun (WGS) entry which is preliminary data.</text>
</comment>
<dbReference type="Proteomes" id="UP000787419">
    <property type="component" value="Unassembled WGS sequence"/>
</dbReference>
<protein>
    <submittedName>
        <fullName evidence="1">Uncharacterized protein</fullName>
    </submittedName>
</protein>
<dbReference type="EMBL" id="JABZTM010000133">
    <property type="protein sequence ID" value="MBF1447709.1"/>
    <property type="molecule type" value="Genomic_DNA"/>
</dbReference>
<evidence type="ECO:0000313" key="1">
    <source>
        <dbReference type="EMBL" id="MBF1447709.1"/>
    </source>
</evidence>